<evidence type="ECO:0000313" key="2">
    <source>
        <dbReference type="EMBL" id="TXC84123.1"/>
    </source>
</evidence>
<evidence type="ECO:0000313" key="3">
    <source>
        <dbReference type="Proteomes" id="UP000321776"/>
    </source>
</evidence>
<evidence type="ECO:0000313" key="1">
    <source>
        <dbReference type="EMBL" id="MEM5339770.1"/>
    </source>
</evidence>
<dbReference type="AlphaFoldDB" id="A0A5C6VFN4"/>
<proteinExistence type="predicted"/>
<protein>
    <submittedName>
        <fullName evidence="2">Uncharacterized protein</fullName>
    </submittedName>
</protein>
<reference evidence="2" key="2">
    <citation type="submission" date="2019-08" db="EMBL/GenBank/DDBJ databases">
        <authorList>
            <person name="Im W.-T."/>
        </authorList>
    </citation>
    <scope>NUCLEOTIDE SEQUENCE</scope>
    <source>
        <strain evidence="2">NF 2-5-3</strain>
    </source>
</reference>
<dbReference type="Gene3D" id="3.40.190.10">
    <property type="entry name" value="Periplasmic binding protein-like II"/>
    <property type="match status" value="1"/>
</dbReference>
<keyword evidence="4" id="KW-1185">Reference proteome</keyword>
<comment type="caution">
    <text evidence="2">The sequence shown here is derived from an EMBL/GenBank/DDBJ whole genome shotgun (WGS) entry which is preliminary data.</text>
</comment>
<dbReference type="RefSeq" id="WP_147236257.1">
    <property type="nucleotide sequence ID" value="NZ_JAZHFZ010000013.1"/>
</dbReference>
<accession>A0A5C6VFN4</accession>
<gene>
    <name evidence="2" type="ORF">FRZ40_27840</name>
    <name evidence="1" type="ORF">V4C56_09025</name>
</gene>
<dbReference type="EMBL" id="VOQS01000003">
    <property type="protein sequence ID" value="TXC84123.1"/>
    <property type="molecule type" value="Genomic_DNA"/>
</dbReference>
<name>A0A5C6VFN4_9BURK</name>
<dbReference type="Proteomes" id="UP000321776">
    <property type="component" value="Unassembled WGS sequence"/>
</dbReference>
<sequence length="117" mass="13407">MTAYAEHVTPPALLPDLRALQLVQLDARQWNHFDWQEWFAQFDVKYQIPHDAIAFNQVTLRFNVALEGLGFRVPPDAMQCHVAAVARTVIELFFRPIRLSHRVIAHQVRVAPSTPAP</sequence>
<evidence type="ECO:0000313" key="4">
    <source>
        <dbReference type="Proteomes" id="UP001481677"/>
    </source>
</evidence>
<dbReference type="Proteomes" id="UP001481677">
    <property type="component" value="Unassembled WGS sequence"/>
</dbReference>
<organism evidence="2 3">
    <name type="scientific">Paraburkholderia azotifigens</name>
    <dbReference type="NCBI Taxonomy" id="2057004"/>
    <lineage>
        <taxon>Bacteria</taxon>
        <taxon>Pseudomonadati</taxon>
        <taxon>Pseudomonadota</taxon>
        <taxon>Betaproteobacteria</taxon>
        <taxon>Burkholderiales</taxon>
        <taxon>Burkholderiaceae</taxon>
        <taxon>Paraburkholderia</taxon>
    </lineage>
</organism>
<reference evidence="1 4" key="3">
    <citation type="submission" date="2024-01" db="EMBL/GenBank/DDBJ databases">
        <title>The diversity of rhizobia nodulating Mimosa spp. in eleven states of Brazil covering several biomes is determined by host plant, location, and edaphic factors.</title>
        <authorList>
            <person name="Rouws L."/>
            <person name="Barauna A."/>
            <person name="Beukes C."/>
            <person name="De Faria S.M."/>
            <person name="Gross E."/>
            <person name="Dos Reis Junior F.B."/>
            <person name="Simon M."/>
            <person name="Maluk M."/>
            <person name="Odee D.W."/>
            <person name="Kenicer G."/>
            <person name="Young J.P.W."/>
            <person name="Reis V.M."/>
            <person name="Zilli J."/>
            <person name="James E.K."/>
        </authorList>
    </citation>
    <scope>NUCLEOTIDE SEQUENCE [LARGE SCALE GENOMIC DNA]</scope>
    <source>
        <strain evidence="1 4">JPY530</strain>
    </source>
</reference>
<dbReference type="EMBL" id="JAZHGA010000005">
    <property type="protein sequence ID" value="MEM5339770.1"/>
    <property type="molecule type" value="Genomic_DNA"/>
</dbReference>
<reference evidence="2 3" key="1">
    <citation type="journal article" date="2018" name="Int. J. Syst. Evol. Microbiol.">
        <title>Paraburkholderia azotifigens sp. nov., a nitrogen-fixing bacterium isolated from paddy soil.</title>
        <authorList>
            <person name="Choi G.M."/>
            <person name="Im W.T."/>
        </authorList>
    </citation>
    <scope>NUCLEOTIDE SEQUENCE [LARGE SCALE GENOMIC DNA]</scope>
    <source>
        <strain evidence="2 3">NF 2-5-3</strain>
    </source>
</reference>